<organism evidence="2 3">
    <name type="scientific">Actinocorallia herbida</name>
    <dbReference type="NCBI Taxonomy" id="58109"/>
    <lineage>
        <taxon>Bacteria</taxon>
        <taxon>Bacillati</taxon>
        <taxon>Actinomycetota</taxon>
        <taxon>Actinomycetes</taxon>
        <taxon>Streptosporangiales</taxon>
        <taxon>Thermomonosporaceae</taxon>
        <taxon>Actinocorallia</taxon>
    </lineage>
</organism>
<proteinExistence type="predicted"/>
<dbReference type="OrthoDB" id="9793039at2"/>
<protein>
    <recommendedName>
        <fullName evidence="1">VOC domain-containing protein</fullName>
    </recommendedName>
</protein>
<dbReference type="CDD" id="cd07247">
    <property type="entry name" value="SgaA_N_like"/>
    <property type="match status" value="1"/>
</dbReference>
<evidence type="ECO:0000259" key="1">
    <source>
        <dbReference type="PROSITE" id="PS51819"/>
    </source>
</evidence>
<sequence>MPEVVEYAWNTPSWVELNSPDVEESKRFYAELFGWGTYVLASDRLGDYEIFTQDGADGPEVAGLLQLADPVERPSWMFFFQTPDIETGLKRVTEAGGQVMLSGVDVGDLGRMGTAQDPYGLEFGLWQPYRHQGAARIDEPGALAWIELAGADPEEVSAFYVHALDWRVSALARDGAGERLEWTTDDGRPVASAVSSEEDPHWLPYFGVSDCASAADRAEAAGGRILSGPEDGAAGLISLITDPHGARMVLVCRAP</sequence>
<evidence type="ECO:0000313" key="3">
    <source>
        <dbReference type="Proteomes" id="UP000272400"/>
    </source>
</evidence>
<dbReference type="AlphaFoldDB" id="A0A3N1DAJ5"/>
<dbReference type="Gene3D" id="3.10.180.10">
    <property type="entry name" value="2,3-Dihydroxybiphenyl 1,2-Dioxygenase, domain 1"/>
    <property type="match status" value="2"/>
</dbReference>
<dbReference type="InterPro" id="IPR052164">
    <property type="entry name" value="Anthracycline_SecMetBiosynth"/>
</dbReference>
<evidence type="ECO:0000313" key="2">
    <source>
        <dbReference type="EMBL" id="ROO90553.1"/>
    </source>
</evidence>
<keyword evidence="3" id="KW-1185">Reference proteome</keyword>
<dbReference type="PANTHER" id="PTHR33993">
    <property type="entry name" value="GLYOXALASE-RELATED"/>
    <property type="match status" value="1"/>
</dbReference>
<dbReference type="InterPro" id="IPR004360">
    <property type="entry name" value="Glyas_Fos-R_dOase_dom"/>
</dbReference>
<dbReference type="Pfam" id="PF00903">
    <property type="entry name" value="Glyoxalase"/>
    <property type="match status" value="2"/>
</dbReference>
<dbReference type="Proteomes" id="UP000272400">
    <property type="component" value="Unassembled WGS sequence"/>
</dbReference>
<dbReference type="InterPro" id="IPR029068">
    <property type="entry name" value="Glyas_Bleomycin-R_OHBP_Dase"/>
</dbReference>
<name>A0A3N1DAJ5_9ACTN</name>
<dbReference type="SUPFAM" id="SSF54593">
    <property type="entry name" value="Glyoxalase/Bleomycin resistance protein/Dihydroxybiphenyl dioxygenase"/>
    <property type="match status" value="1"/>
</dbReference>
<dbReference type="PANTHER" id="PTHR33993:SF14">
    <property type="entry name" value="GB|AAF24581.1"/>
    <property type="match status" value="1"/>
</dbReference>
<reference evidence="2 3" key="1">
    <citation type="submission" date="2018-11" db="EMBL/GenBank/DDBJ databases">
        <title>Sequencing the genomes of 1000 actinobacteria strains.</title>
        <authorList>
            <person name="Klenk H.-P."/>
        </authorList>
    </citation>
    <scope>NUCLEOTIDE SEQUENCE [LARGE SCALE GENOMIC DNA]</scope>
    <source>
        <strain evidence="2 3">DSM 44254</strain>
    </source>
</reference>
<accession>A0A3N1DAJ5</accession>
<dbReference type="InterPro" id="IPR037523">
    <property type="entry name" value="VOC_core"/>
</dbReference>
<gene>
    <name evidence="2" type="ORF">EDD29_8284</name>
</gene>
<dbReference type="PROSITE" id="PS51819">
    <property type="entry name" value="VOC"/>
    <property type="match status" value="2"/>
</dbReference>
<dbReference type="EMBL" id="RJKE01000001">
    <property type="protein sequence ID" value="ROO90553.1"/>
    <property type="molecule type" value="Genomic_DNA"/>
</dbReference>
<dbReference type="RefSeq" id="WP_123669492.1">
    <property type="nucleotide sequence ID" value="NZ_RJKE01000001.1"/>
</dbReference>
<feature type="domain" description="VOC" evidence="1">
    <location>
        <begin position="142"/>
        <end position="253"/>
    </location>
</feature>
<feature type="domain" description="VOC" evidence="1">
    <location>
        <begin position="11"/>
        <end position="128"/>
    </location>
</feature>
<comment type="caution">
    <text evidence="2">The sequence shown here is derived from an EMBL/GenBank/DDBJ whole genome shotgun (WGS) entry which is preliminary data.</text>
</comment>